<reference evidence="2 3" key="1">
    <citation type="submission" date="2020-07" db="EMBL/GenBank/DDBJ databases">
        <title>Huge and variable diversity of episymbiotic CPR bacteria and DPANN archaea in groundwater ecosystems.</title>
        <authorList>
            <person name="He C.Y."/>
            <person name="Keren R."/>
            <person name="Whittaker M."/>
            <person name="Farag I.F."/>
            <person name="Doudna J."/>
            <person name="Cate J.H.D."/>
            <person name="Banfield J.F."/>
        </authorList>
    </citation>
    <scope>NUCLEOTIDE SEQUENCE [LARGE SCALE GENOMIC DNA]</scope>
    <source>
        <strain evidence="2">NC_groundwater_541_Ag_S-0.1um_46_50</strain>
    </source>
</reference>
<dbReference type="AlphaFoldDB" id="A0A7T5RIP7"/>
<sequence>MNSPGFIKKILSPVLIAVVISLQVLGPLAIPFTVQAQTPGPLGGTPIDASQFTNFGAASAAGVLLTVPTRSNPIFSGPSFLDWGNLKEYILDQIATIITTTVIRSLTRQVLAWIQGGNVGFVSILEQEFQHAADIAGGDFLQKISPIDLCGNISAYLRITLRVPGLRQRLFCTVTDIAKNLNNFYRDFKQGGWKSFIQVVVEPQNNPYGAFLIALDAKIGAERNARETLLAKYIAGRGFTGVQKTVKYGCEVTGVKEGRRTASEVTCGNAQKITLPGDQVAQQLGFVLTNDYRKALLADEINEAIVTITNALITKVISAAFSIESGGTTVGGDGLESPELSRTPPTESFSSGEIPLRVNEALFTSESYLAALDRDSASARNQLFSLRQRIEQIVLDPAANQNEADELRVQAKTQEDVMTRLSEQKQAVLVSQRELLALKLSLLTTGDLSSLVNDFTRAVTRLVVAGNSVANAPIPATSSGNEGTDIRLLMSAGMGDLQGAASQIQTTLSEIDRLAKSSLISTAQKQDLISARAALVKEQAQIQNALTEVARLGNKLLTEEGEKLKDTQINSLRLLVVNSVALSSLLTVLSTADKSLKLTPAQ</sequence>
<accession>A0A7T5RIP7</accession>
<dbReference type="Proteomes" id="UP000595618">
    <property type="component" value="Chromosome"/>
</dbReference>
<protein>
    <submittedName>
        <fullName evidence="2">Uncharacterized protein</fullName>
    </submittedName>
</protein>
<proteinExistence type="predicted"/>
<evidence type="ECO:0000313" key="2">
    <source>
        <dbReference type="EMBL" id="QQG44872.1"/>
    </source>
</evidence>
<gene>
    <name evidence="2" type="ORF">HYW89_02560</name>
</gene>
<organism evidence="2 3">
    <name type="scientific">Candidatus Sungiibacteriota bacterium</name>
    <dbReference type="NCBI Taxonomy" id="2750080"/>
    <lineage>
        <taxon>Bacteria</taxon>
        <taxon>Candidatus Sungiibacteriota</taxon>
    </lineage>
</organism>
<name>A0A7T5RIP7_9BACT</name>
<evidence type="ECO:0000256" key="1">
    <source>
        <dbReference type="SAM" id="MobiDB-lite"/>
    </source>
</evidence>
<feature type="region of interest" description="Disordered" evidence="1">
    <location>
        <begin position="328"/>
        <end position="352"/>
    </location>
</feature>
<dbReference type="EMBL" id="CP066690">
    <property type="protein sequence ID" value="QQG44872.1"/>
    <property type="molecule type" value="Genomic_DNA"/>
</dbReference>
<evidence type="ECO:0000313" key="3">
    <source>
        <dbReference type="Proteomes" id="UP000595618"/>
    </source>
</evidence>